<proteinExistence type="predicted"/>
<dbReference type="RefSeq" id="WP_106144769.1">
    <property type="nucleotide sequence ID" value="NZ_PVYX01000001.1"/>
</dbReference>
<name>A0A2T0MK08_9FLAO</name>
<dbReference type="OrthoDB" id="1449127at2"/>
<dbReference type="InterPro" id="IPR024422">
    <property type="entry name" value="Protein_unknown_function_OB"/>
</dbReference>
<sequence length="136" mass="15257">MKAKKRISIILSGVLIVVVFAFLALNYMYKPHRNIAEERAISSLSAIEIHEKFTNPNTSLENLADKIVEVNGSITEIEQVHTIFIDNKVQVDFDTLQQVKGVFDNGSNITIKGRCVGFDDLLEIVKIDQAILINNQ</sequence>
<dbReference type="EMBL" id="PVYX01000001">
    <property type="protein sequence ID" value="PRX57912.1"/>
    <property type="molecule type" value="Genomic_DNA"/>
</dbReference>
<dbReference type="AlphaFoldDB" id="A0A2T0MK08"/>
<gene>
    <name evidence="2" type="ORF">CLV81_1926</name>
</gene>
<dbReference type="Proteomes" id="UP000237640">
    <property type="component" value="Unassembled WGS sequence"/>
</dbReference>
<evidence type="ECO:0000313" key="2">
    <source>
        <dbReference type="EMBL" id="PRX57912.1"/>
    </source>
</evidence>
<protein>
    <submittedName>
        <fullName evidence="2">Uncharacterized protein</fullName>
    </submittedName>
</protein>
<dbReference type="Pfam" id="PF12869">
    <property type="entry name" value="tRNA_anti-like"/>
    <property type="match status" value="1"/>
</dbReference>
<organism evidence="2 3">
    <name type="scientific">Flagellimonas meridianipacifica</name>
    <dbReference type="NCBI Taxonomy" id="1080225"/>
    <lineage>
        <taxon>Bacteria</taxon>
        <taxon>Pseudomonadati</taxon>
        <taxon>Bacteroidota</taxon>
        <taxon>Flavobacteriia</taxon>
        <taxon>Flavobacteriales</taxon>
        <taxon>Flavobacteriaceae</taxon>
        <taxon>Flagellimonas</taxon>
    </lineage>
</organism>
<keyword evidence="1" id="KW-0812">Transmembrane</keyword>
<comment type="caution">
    <text evidence="2">The sequence shown here is derived from an EMBL/GenBank/DDBJ whole genome shotgun (WGS) entry which is preliminary data.</text>
</comment>
<accession>A0A2T0MK08</accession>
<keyword evidence="1" id="KW-0472">Membrane</keyword>
<reference evidence="2 3" key="1">
    <citation type="submission" date="2018-03" db="EMBL/GenBank/DDBJ databases">
        <title>Genomic Encyclopedia of Archaeal and Bacterial Type Strains, Phase II (KMG-II): from individual species to whole genera.</title>
        <authorList>
            <person name="Goeker M."/>
        </authorList>
    </citation>
    <scope>NUCLEOTIDE SEQUENCE [LARGE SCALE GENOMIC DNA]</scope>
    <source>
        <strain evidence="2 3">DSM 25027</strain>
    </source>
</reference>
<evidence type="ECO:0000313" key="3">
    <source>
        <dbReference type="Proteomes" id="UP000237640"/>
    </source>
</evidence>
<evidence type="ECO:0000256" key="1">
    <source>
        <dbReference type="SAM" id="Phobius"/>
    </source>
</evidence>
<keyword evidence="1" id="KW-1133">Transmembrane helix</keyword>
<feature type="transmembrane region" description="Helical" evidence="1">
    <location>
        <begin position="7"/>
        <end position="29"/>
    </location>
</feature>
<keyword evidence="3" id="KW-1185">Reference proteome</keyword>